<evidence type="ECO:0008006" key="10">
    <source>
        <dbReference type="Google" id="ProtNLM"/>
    </source>
</evidence>
<dbReference type="SUPFAM" id="SSF54928">
    <property type="entry name" value="RNA-binding domain, RBD"/>
    <property type="match status" value="2"/>
</dbReference>
<feature type="domain" description="RRM" evidence="6">
    <location>
        <begin position="377"/>
        <end position="449"/>
    </location>
</feature>
<dbReference type="OrthoDB" id="443401at2759"/>
<keyword evidence="9" id="KW-1185">Reference proteome</keyword>
<feature type="region of interest" description="Disordered" evidence="5">
    <location>
        <begin position="185"/>
        <end position="206"/>
    </location>
</feature>
<feature type="compositionally biased region" description="Polar residues" evidence="5">
    <location>
        <begin position="466"/>
        <end position="482"/>
    </location>
</feature>
<dbReference type="PANTHER" id="PTHR14398">
    <property type="entry name" value="RNA RECOGNITION RRM/RNP DOMAIN"/>
    <property type="match status" value="1"/>
</dbReference>
<feature type="region of interest" description="Disordered" evidence="5">
    <location>
        <begin position="1"/>
        <end position="46"/>
    </location>
</feature>
<evidence type="ECO:0000313" key="9">
    <source>
        <dbReference type="Proteomes" id="UP000652761"/>
    </source>
</evidence>
<keyword evidence="3" id="KW-0862">Zinc</keyword>
<dbReference type="GO" id="GO:0008270">
    <property type="term" value="F:zinc ion binding"/>
    <property type="evidence" value="ECO:0007669"/>
    <property type="project" value="UniProtKB-KW"/>
</dbReference>
<dbReference type="InterPro" id="IPR045137">
    <property type="entry name" value="RBM26/27"/>
</dbReference>
<feature type="compositionally biased region" description="Polar residues" evidence="5">
    <location>
        <begin position="280"/>
        <end position="298"/>
    </location>
</feature>
<evidence type="ECO:0000256" key="5">
    <source>
        <dbReference type="SAM" id="MobiDB-lite"/>
    </source>
</evidence>
<keyword evidence="1 2" id="KW-0694">RNA-binding</keyword>
<dbReference type="Proteomes" id="UP000652761">
    <property type="component" value="Unassembled WGS sequence"/>
</dbReference>
<evidence type="ECO:0000256" key="4">
    <source>
        <dbReference type="SAM" id="Coils"/>
    </source>
</evidence>
<reference evidence="8" key="1">
    <citation type="submission" date="2017-07" db="EMBL/GenBank/DDBJ databases">
        <title>Taro Niue Genome Assembly and Annotation.</title>
        <authorList>
            <person name="Atibalentja N."/>
            <person name="Keating K."/>
            <person name="Fields C.J."/>
        </authorList>
    </citation>
    <scope>NUCLEOTIDE SEQUENCE</scope>
    <source>
        <strain evidence="8">Niue_2</strain>
        <tissue evidence="8">Leaf</tissue>
    </source>
</reference>
<dbReference type="PROSITE" id="PS50103">
    <property type="entry name" value="ZF_C3H1"/>
    <property type="match status" value="1"/>
</dbReference>
<dbReference type="InterPro" id="IPR000504">
    <property type="entry name" value="RRM_dom"/>
</dbReference>
<feature type="compositionally biased region" description="Polar residues" evidence="5">
    <location>
        <begin position="186"/>
        <end position="205"/>
    </location>
</feature>
<dbReference type="GO" id="GO:0005634">
    <property type="term" value="C:nucleus"/>
    <property type="evidence" value="ECO:0007669"/>
    <property type="project" value="TreeGrafter"/>
</dbReference>
<keyword evidence="4" id="KW-0175">Coiled coil</keyword>
<evidence type="ECO:0000256" key="1">
    <source>
        <dbReference type="ARBA" id="ARBA00022884"/>
    </source>
</evidence>
<feature type="compositionally biased region" description="Low complexity" evidence="5">
    <location>
        <begin position="617"/>
        <end position="633"/>
    </location>
</feature>
<feature type="domain" description="C3H1-type" evidence="7">
    <location>
        <begin position="121"/>
        <end position="149"/>
    </location>
</feature>
<feature type="compositionally biased region" description="Basic and acidic residues" evidence="5">
    <location>
        <begin position="793"/>
        <end position="806"/>
    </location>
</feature>
<evidence type="ECO:0000259" key="6">
    <source>
        <dbReference type="PROSITE" id="PS50102"/>
    </source>
</evidence>
<feature type="non-terminal residue" evidence="8">
    <location>
        <position position="818"/>
    </location>
</feature>
<keyword evidence="3" id="KW-0863">Zinc-finger</keyword>
<dbReference type="SMART" id="SM00356">
    <property type="entry name" value="ZnF_C3H1"/>
    <property type="match status" value="1"/>
</dbReference>
<feature type="coiled-coil region" evidence="4">
    <location>
        <begin position="522"/>
        <end position="563"/>
    </location>
</feature>
<protein>
    <recommendedName>
        <fullName evidence="10">Zinc finger CCCH domain-containing protein 41</fullName>
    </recommendedName>
</protein>
<dbReference type="GO" id="GO:0003723">
    <property type="term" value="F:RNA binding"/>
    <property type="evidence" value="ECO:0007669"/>
    <property type="project" value="UniProtKB-UniRule"/>
</dbReference>
<accession>A0A843TR03</accession>
<dbReference type="Gene3D" id="3.30.70.330">
    <property type="match status" value="2"/>
</dbReference>
<evidence type="ECO:0000256" key="3">
    <source>
        <dbReference type="PROSITE-ProRule" id="PRU00723"/>
    </source>
</evidence>
<dbReference type="CDD" id="cd12257">
    <property type="entry name" value="RRM1_RBM26_like"/>
    <property type="match status" value="1"/>
</dbReference>
<sequence>MDLGQKTRTGRPFRTSNGPRFDLSTSVGRPPGGGGRGRGRGSWNQHDSRFSTLDALGFTPPMTSQVPSLLGAGFSSAASTQSTTWGTYGFIPGMPNGRLDPLHPLNLQGALHPSMNTLNVGIPLRRCRDFEERGFCLRGDMCPMEHGINRIVVEDVQSLSQFNLPVSLPSTSMLGTQAATVPLPPITSSNPLTNKKTMSNKSAKSMVSDDGLGVGAIMSAPAAGAEADVYDPDQPLWNNDHPETSSACLSLPSPKIEDVEPMWEAGPSDHQGFGLSTSMGNERGSSLSTSNHGSQGIGSSVWGRIGSGNKFEGTRRTDNSVTTAGFLGNKIKEEREGATSNTHIDHTVAEETGSKVAKLVDADAGRKPGRTSQKAQRTLFVNCIPQKSNRRDALLSHFQKFGEVIDIYIPLNSEKAFVQFSKREEAEAALKAPDAVMGNRFIKLWWANRDNIADGESRAHSAPITARSTATLSACPQPSNSDKVGENRTATTPKTSSASAIDGSVSTPVSSKMPTVGGPKSALLVQSKVESLELLKEELRKKQECLAQKRNDFKRQLDKLAKQALGANKAEMMNDRAVKKPKMEEGAELMKASTHNPANSSIIVQKQPAKAQDKGSSWESSVSPGSKVSSTISQQSPRNLKLTNYVPGPFVNRFKLDNRPTTFRIISPLPADLANVAALKEHFSSFGDLVNVELEHLDAESSTAQPPLNCSAIITFGTRRSAEKAFSTAKCWQGHSLQFAWLMSSTSSSGHGYQIMAPKEVLSDGIAHTSSESSSRGKNLGKEKQQVVATTIDEQRLAIEERRPTTSDDDGWSEEVAI</sequence>
<dbReference type="PROSITE" id="PS50102">
    <property type="entry name" value="RRM"/>
    <property type="match status" value="1"/>
</dbReference>
<evidence type="ECO:0000313" key="8">
    <source>
        <dbReference type="EMBL" id="MQL72606.1"/>
    </source>
</evidence>
<dbReference type="SMART" id="SM00360">
    <property type="entry name" value="RRM"/>
    <property type="match status" value="1"/>
</dbReference>
<dbReference type="Pfam" id="PF00076">
    <property type="entry name" value="RRM_1"/>
    <property type="match status" value="1"/>
</dbReference>
<organism evidence="8 9">
    <name type="scientific">Colocasia esculenta</name>
    <name type="common">Wild taro</name>
    <name type="synonym">Arum esculentum</name>
    <dbReference type="NCBI Taxonomy" id="4460"/>
    <lineage>
        <taxon>Eukaryota</taxon>
        <taxon>Viridiplantae</taxon>
        <taxon>Streptophyta</taxon>
        <taxon>Embryophyta</taxon>
        <taxon>Tracheophyta</taxon>
        <taxon>Spermatophyta</taxon>
        <taxon>Magnoliopsida</taxon>
        <taxon>Liliopsida</taxon>
        <taxon>Araceae</taxon>
        <taxon>Aroideae</taxon>
        <taxon>Colocasieae</taxon>
        <taxon>Colocasia</taxon>
    </lineage>
</organism>
<comment type="caution">
    <text evidence="8">The sequence shown here is derived from an EMBL/GenBank/DDBJ whole genome shotgun (WGS) entry which is preliminary data.</text>
</comment>
<feature type="region of interest" description="Disordered" evidence="5">
    <location>
        <begin position="280"/>
        <end position="301"/>
    </location>
</feature>
<feature type="zinc finger region" description="C3H1-type" evidence="3">
    <location>
        <begin position="121"/>
        <end position="149"/>
    </location>
</feature>
<feature type="compositionally biased region" description="Polar residues" evidence="5">
    <location>
        <begin position="504"/>
        <end position="513"/>
    </location>
</feature>
<feature type="region of interest" description="Disordered" evidence="5">
    <location>
        <begin position="592"/>
        <end position="635"/>
    </location>
</feature>
<feature type="compositionally biased region" description="Low complexity" evidence="5">
    <location>
        <begin position="489"/>
        <end position="500"/>
    </location>
</feature>
<evidence type="ECO:0000256" key="2">
    <source>
        <dbReference type="PROSITE-ProRule" id="PRU00176"/>
    </source>
</evidence>
<feature type="compositionally biased region" description="Acidic residues" evidence="5">
    <location>
        <begin position="807"/>
        <end position="818"/>
    </location>
</feature>
<feature type="compositionally biased region" description="Polar residues" evidence="5">
    <location>
        <begin position="593"/>
        <end position="604"/>
    </location>
</feature>
<evidence type="ECO:0000259" key="7">
    <source>
        <dbReference type="PROSITE" id="PS50103"/>
    </source>
</evidence>
<keyword evidence="3" id="KW-0479">Metal-binding</keyword>
<feature type="compositionally biased region" description="Polar residues" evidence="5">
    <location>
        <begin position="14"/>
        <end position="27"/>
    </location>
</feature>
<gene>
    <name evidence="8" type="ORF">Taro_004924</name>
</gene>
<feature type="region of interest" description="Disordered" evidence="5">
    <location>
        <begin position="458"/>
        <end position="517"/>
    </location>
</feature>
<feature type="compositionally biased region" description="Polar residues" evidence="5">
    <location>
        <begin position="768"/>
        <end position="777"/>
    </location>
</feature>
<dbReference type="InterPro" id="IPR012677">
    <property type="entry name" value="Nucleotide-bd_a/b_plait_sf"/>
</dbReference>
<name>A0A843TR03_COLES</name>
<dbReference type="EMBL" id="NMUH01000136">
    <property type="protein sequence ID" value="MQL72606.1"/>
    <property type="molecule type" value="Genomic_DNA"/>
</dbReference>
<dbReference type="InterPro" id="IPR035979">
    <property type="entry name" value="RBD_domain_sf"/>
</dbReference>
<proteinExistence type="predicted"/>
<dbReference type="InterPro" id="IPR000571">
    <property type="entry name" value="Znf_CCCH"/>
</dbReference>
<dbReference type="PANTHER" id="PTHR14398:SF0">
    <property type="entry name" value="ZINC FINGER PROTEIN SWM"/>
    <property type="match status" value="1"/>
</dbReference>
<dbReference type="FunFam" id="3.30.70.330:FF:000719">
    <property type="entry name" value="Predicted protein"/>
    <property type="match status" value="1"/>
</dbReference>
<dbReference type="AlphaFoldDB" id="A0A843TR03"/>
<feature type="region of interest" description="Disordered" evidence="5">
    <location>
        <begin position="765"/>
        <end position="818"/>
    </location>
</feature>